<gene>
    <name evidence="2" type="ORF">G5B50_02095</name>
</gene>
<accession>A0A6M1KNQ1</accession>
<name>A0A6M1KNQ1_9STRE</name>
<organism evidence="2 3">
    <name type="scientific">Streptococcus equi subsp. ruminatorum</name>
    <dbReference type="NCBI Taxonomy" id="254358"/>
    <lineage>
        <taxon>Bacteria</taxon>
        <taxon>Bacillati</taxon>
        <taxon>Bacillota</taxon>
        <taxon>Bacilli</taxon>
        <taxon>Lactobacillales</taxon>
        <taxon>Streptococcaceae</taxon>
        <taxon>Streptococcus</taxon>
    </lineage>
</organism>
<dbReference type="NCBIfam" id="NF033608">
    <property type="entry name" value="type_I_tox_Fst"/>
    <property type="match status" value="1"/>
</dbReference>
<keyword evidence="1" id="KW-1133">Transmembrane helix</keyword>
<reference evidence="2 3" key="1">
    <citation type="submission" date="2020-02" db="EMBL/GenBank/DDBJ databases">
        <title>M-like protein SrM is not crucial to the virulence of a novel isolate of Streptococcus equi subsp. ruminatorum from Macaca mulatta.</title>
        <authorList>
            <person name="Guo G."/>
            <person name="Cheng L."/>
            <person name="Zhang W."/>
        </authorList>
    </citation>
    <scope>NUCLEOTIDE SEQUENCE [LARGE SCALE GENOMIC DNA]</scope>
    <source>
        <strain evidence="2 3">FJ1804</strain>
    </source>
</reference>
<evidence type="ECO:0000313" key="3">
    <source>
        <dbReference type="Proteomes" id="UP000479499"/>
    </source>
</evidence>
<sequence>MDAFTSFLVAVLSGIVIILFEYWLNNRDK</sequence>
<proteinExistence type="predicted"/>
<keyword evidence="1" id="KW-0472">Membrane</keyword>
<dbReference type="Proteomes" id="UP000479499">
    <property type="component" value="Unassembled WGS sequence"/>
</dbReference>
<dbReference type="AlphaFoldDB" id="A0A6M1KNQ1"/>
<comment type="caution">
    <text evidence="2">The sequence shown here is derived from an EMBL/GenBank/DDBJ whole genome shotgun (WGS) entry which is preliminary data.</text>
</comment>
<evidence type="ECO:0000313" key="2">
    <source>
        <dbReference type="EMBL" id="NGL83563.1"/>
    </source>
</evidence>
<feature type="transmembrane region" description="Helical" evidence="1">
    <location>
        <begin position="6"/>
        <end position="24"/>
    </location>
</feature>
<dbReference type="RefSeq" id="WP_164335278.1">
    <property type="nucleotide sequence ID" value="NZ_JAAKFZ010000003.1"/>
</dbReference>
<evidence type="ECO:0000256" key="1">
    <source>
        <dbReference type="SAM" id="Phobius"/>
    </source>
</evidence>
<keyword evidence="1" id="KW-0812">Transmembrane</keyword>
<protein>
    <submittedName>
        <fullName evidence="2">Type I toxin-antitoxin system Fst family toxin</fullName>
    </submittedName>
</protein>
<dbReference type="EMBL" id="JAAKFZ010000003">
    <property type="protein sequence ID" value="NGL83563.1"/>
    <property type="molecule type" value="Genomic_DNA"/>
</dbReference>